<sequence>MFRTIPFNLRENAERGREVLEKALEFMADQPFNPMGKVSSALSPFRVDVIDTETAYELFAELPGFYKEQINVSYDDNNYLRIRAERPENEMQVKYLCRERRSGQFERTFLIDGIKKEDVSVSYENGILHIMMPKEEERDNRTVFDID</sequence>
<dbReference type="Proteomes" id="UP000183639">
    <property type="component" value="Unassembled WGS sequence"/>
</dbReference>
<dbReference type="AlphaFoldDB" id="A0A1I3BLT3"/>
<evidence type="ECO:0000313" key="4">
    <source>
        <dbReference type="EMBL" id="SFH63228.1"/>
    </source>
</evidence>
<dbReference type="EMBL" id="FOQK01000001">
    <property type="protein sequence ID" value="SFH63228.1"/>
    <property type="molecule type" value="Genomic_DNA"/>
</dbReference>
<evidence type="ECO:0000259" key="3">
    <source>
        <dbReference type="PROSITE" id="PS01031"/>
    </source>
</evidence>
<accession>A0A1I3BLT3</accession>
<dbReference type="PANTHER" id="PTHR11527">
    <property type="entry name" value="HEAT-SHOCK PROTEIN 20 FAMILY MEMBER"/>
    <property type="match status" value="1"/>
</dbReference>
<dbReference type="Pfam" id="PF00011">
    <property type="entry name" value="HSP20"/>
    <property type="match status" value="1"/>
</dbReference>
<comment type="similarity">
    <text evidence="1 2">Belongs to the small heat shock protein (HSP20) family.</text>
</comment>
<dbReference type="Gene3D" id="2.60.40.790">
    <property type="match status" value="1"/>
</dbReference>
<dbReference type="SUPFAM" id="SSF49764">
    <property type="entry name" value="HSP20-like chaperones"/>
    <property type="match status" value="1"/>
</dbReference>
<dbReference type="PROSITE" id="PS01031">
    <property type="entry name" value="SHSP"/>
    <property type="match status" value="1"/>
</dbReference>
<dbReference type="InterPro" id="IPR008978">
    <property type="entry name" value="HSP20-like_chaperone"/>
</dbReference>
<dbReference type="OrthoDB" id="9811615at2"/>
<proteinExistence type="inferred from homology"/>
<dbReference type="InterPro" id="IPR002068">
    <property type="entry name" value="A-crystallin/Hsp20_dom"/>
</dbReference>
<evidence type="ECO:0000256" key="1">
    <source>
        <dbReference type="PROSITE-ProRule" id="PRU00285"/>
    </source>
</evidence>
<evidence type="ECO:0000256" key="2">
    <source>
        <dbReference type="RuleBase" id="RU003616"/>
    </source>
</evidence>
<reference evidence="4 5" key="1">
    <citation type="submission" date="2016-10" db="EMBL/GenBank/DDBJ databases">
        <authorList>
            <person name="de Groot N.N."/>
        </authorList>
    </citation>
    <scope>NUCLEOTIDE SEQUENCE [LARGE SCALE GENOMIC DNA]</scope>
    <source>
        <strain evidence="4 5">Z108</strain>
    </source>
</reference>
<organism evidence="4 5">
    <name type="scientific">Selenomonas ruminantium</name>
    <dbReference type="NCBI Taxonomy" id="971"/>
    <lineage>
        <taxon>Bacteria</taxon>
        <taxon>Bacillati</taxon>
        <taxon>Bacillota</taxon>
        <taxon>Negativicutes</taxon>
        <taxon>Selenomonadales</taxon>
        <taxon>Selenomonadaceae</taxon>
        <taxon>Selenomonas</taxon>
    </lineage>
</organism>
<name>A0A1I3BLT3_SELRU</name>
<protein>
    <submittedName>
        <fullName evidence="4">HSP20 family protein</fullName>
    </submittedName>
</protein>
<dbReference type="RefSeq" id="WP_075441398.1">
    <property type="nucleotide sequence ID" value="NZ_FOQK01000001.1"/>
</dbReference>
<dbReference type="InterPro" id="IPR031107">
    <property type="entry name" value="Small_HSP"/>
</dbReference>
<evidence type="ECO:0000313" key="5">
    <source>
        <dbReference type="Proteomes" id="UP000183639"/>
    </source>
</evidence>
<gene>
    <name evidence="4" type="ORF">SAMN04487861_10173</name>
</gene>
<feature type="domain" description="SHSP" evidence="3">
    <location>
        <begin position="36"/>
        <end position="147"/>
    </location>
</feature>